<dbReference type="GO" id="GO:0044780">
    <property type="term" value="P:bacterial-type flagellum assembly"/>
    <property type="evidence" value="ECO:0007669"/>
    <property type="project" value="InterPro"/>
</dbReference>
<feature type="compositionally biased region" description="Low complexity" evidence="1">
    <location>
        <begin position="49"/>
        <end position="70"/>
    </location>
</feature>
<dbReference type="RefSeq" id="WP_076401017.1">
    <property type="nucleotide sequence ID" value="NZ_FTOA01000005.1"/>
</dbReference>
<dbReference type="EMBL" id="FTOA01000005">
    <property type="protein sequence ID" value="SIS96921.1"/>
    <property type="molecule type" value="Genomic_DNA"/>
</dbReference>
<feature type="region of interest" description="Disordered" evidence="1">
    <location>
        <begin position="1"/>
        <end position="70"/>
    </location>
</feature>
<sequence length="237" mass="25021">MSERTSPPRPTRDRPVRAAGTTPRGTSAVATPAAATPGGAERAARRPMRGATGTPSPASSAAPLAAATPAAARPSRMAAVTATPESAVAASAAPADKPRDLMVTVRELTALLAAENAALRQHDIGPVRDNIAKKQQLTRAYMEQMIAFHKNPVLLQQLPAERRQEMREAMLVLEPMIAENGQMLRAKIDTINRFMGVVVDAVKEETVKGAVVYGGQGAMDGTLAESRKMAVAVNREL</sequence>
<organism evidence="2 3">
    <name type="scientific">Insolitispirillum peregrinum</name>
    <dbReference type="NCBI Taxonomy" id="80876"/>
    <lineage>
        <taxon>Bacteria</taxon>
        <taxon>Pseudomonadati</taxon>
        <taxon>Pseudomonadota</taxon>
        <taxon>Alphaproteobacteria</taxon>
        <taxon>Rhodospirillales</taxon>
        <taxon>Novispirillaceae</taxon>
        <taxon>Insolitispirillum</taxon>
    </lineage>
</organism>
<keyword evidence="3" id="KW-1185">Reference proteome</keyword>
<name>A0A1N7NF78_9PROT</name>
<dbReference type="AlphaFoldDB" id="A0A1N7NF78"/>
<evidence type="ECO:0000313" key="3">
    <source>
        <dbReference type="Proteomes" id="UP000185678"/>
    </source>
</evidence>
<reference evidence="2 3" key="1">
    <citation type="submission" date="2017-01" db="EMBL/GenBank/DDBJ databases">
        <authorList>
            <person name="Mah S.A."/>
            <person name="Swanson W.J."/>
            <person name="Moy G.W."/>
            <person name="Vacquier V.D."/>
        </authorList>
    </citation>
    <scope>NUCLEOTIDE SEQUENCE [LARGE SCALE GENOMIC DNA]</scope>
    <source>
        <strain evidence="2 3">DSM 11589</strain>
    </source>
</reference>
<dbReference type="SUPFAM" id="SSF140566">
    <property type="entry name" value="FlgN-like"/>
    <property type="match status" value="1"/>
</dbReference>
<accession>A0A1N7NF78</accession>
<protein>
    <submittedName>
        <fullName evidence="2">Uncharacterized protein</fullName>
    </submittedName>
</protein>
<dbReference type="InterPro" id="IPR036679">
    <property type="entry name" value="FlgN-like_sf"/>
</dbReference>
<dbReference type="Proteomes" id="UP000185678">
    <property type="component" value="Unassembled WGS sequence"/>
</dbReference>
<proteinExistence type="predicted"/>
<feature type="compositionally biased region" description="Low complexity" evidence="1">
    <location>
        <begin position="24"/>
        <end position="41"/>
    </location>
</feature>
<gene>
    <name evidence="2" type="ORF">SAMN05421779_10575</name>
</gene>
<evidence type="ECO:0000313" key="2">
    <source>
        <dbReference type="EMBL" id="SIS96921.1"/>
    </source>
</evidence>
<evidence type="ECO:0000256" key="1">
    <source>
        <dbReference type="SAM" id="MobiDB-lite"/>
    </source>
</evidence>
<dbReference type="STRING" id="80876.SAMN05421779_10575"/>